<reference evidence="1 2" key="1">
    <citation type="journal article" date="2002" name="Proc. Natl. Acad. Sci. U.S.A.">
        <title>Complete genome sequence of Clostridium perfringens, an anaerobic flesh-eater.</title>
        <authorList>
            <person name="Shimizu T."/>
            <person name="Ohtani K."/>
            <person name="Hirakawa H."/>
            <person name="Ohshima K."/>
            <person name="Yamashita A."/>
            <person name="Shiba T."/>
            <person name="Ogasawara N."/>
            <person name="Hattori M."/>
            <person name="Kuhara S."/>
            <person name="Hayashi H."/>
        </authorList>
    </citation>
    <scope>NUCLEOTIDE SEQUENCE [LARGE SCALE GENOMIC DNA]</scope>
    <source>
        <strain evidence="2">13 / Type A</strain>
    </source>
</reference>
<evidence type="ECO:0000313" key="1">
    <source>
        <dbReference type="EMBL" id="BAB81083.1"/>
    </source>
</evidence>
<proteinExistence type="predicted"/>
<dbReference type="HOGENOM" id="CLU_148532_0_0_9"/>
<dbReference type="InterPro" id="IPR029024">
    <property type="entry name" value="TerB-like"/>
</dbReference>
<dbReference type="STRING" id="195102.gene:10490640"/>
<dbReference type="EMBL" id="BA000016">
    <property type="protein sequence ID" value="BAB81083.1"/>
    <property type="molecule type" value="Genomic_DNA"/>
</dbReference>
<organism evidence="1 2">
    <name type="scientific">Clostridium perfringens (strain 13 / Type A)</name>
    <dbReference type="NCBI Taxonomy" id="195102"/>
    <lineage>
        <taxon>Bacteria</taxon>
        <taxon>Bacillati</taxon>
        <taxon>Bacillota</taxon>
        <taxon>Clostridia</taxon>
        <taxon>Eubacteriales</taxon>
        <taxon>Clostridiaceae</taxon>
        <taxon>Clostridium</taxon>
    </lineage>
</organism>
<dbReference type="Gene3D" id="1.10.3680.10">
    <property type="entry name" value="TerB-like"/>
    <property type="match status" value="1"/>
</dbReference>
<evidence type="ECO:0008006" key="3">
    <source>
        <dbReference type="Google" id="ProtNLM"/>
    </source>
</evidence>
<sequence length="137" mass="15971">MFLKELNKEQGLAFINLVTEFALADENIKKEEEDLIRTYMKELDLEEEELGNLSYEESIKTIKNSSEKVKNIVYFELVRIGLVDEDYDIEEVDFLEKISKDLNISRAKKIQVANCFYNFSEKDGEAKLEEMAKDIIG</sequence>
<name>Q8XKL7_CLOPE</name>
<accession>Q8XKL7</accession>
<protein>
    <recommendedName>
        <fullName evidence="3">Tellurite resistance protein TerB</fullName>
    </recommendedName>
</protein>
<dbReference type="AlphaFoldDB" id="Q8XKL7"/>
<dbReference type="KEGG" id="cpe:CPE1377"/>
<dbReference type="SUPFAM" id="SSF158682">
    <property type="entry name" value="TerB-like"/>
    <property type="match status" value="1"/>
</dbReference>
<evidence type="ECO:0000313" key="2">
    <source>
        <dbReference type="Proteomes" id="UP000000818"/>
    </source>
</evidence>
<gene>
    <name evidence="1" type="ordered locus">CPE1377</name>
</gene>
<dbReference type="Proteomes" id="UP000000818">
    <property type="component" value="Chromosome"/>
</dbReference>
<dbReference type="RefSeq" id="WP_011010420.1">
    <property type="nucleotide sequence ID" value="NC_003366.1"/>
</dbReference>